<evidence type="ECO:0000256" key="5">
    <source>
        <dbReference type="ARBA" id="ARBA00042096"/>
    </source>
</evidence>
<dbReference type="CDD" id="cd22928">
    <property type="entry name" value="HFD_POLE3_DPB4"/>
    <property type="match status" value="1"/>
</dbReference>
<name>A0A1E4TL41_9ASCO</name>
<dbReference type="InterPro" id="IPR009072">
    <property type="entry name" value="Histone-fold"/>
</dbReference>
<dbReference type="InterPro" id="IPR051377">
    <property type="entry name" value="DNA_Pol-Epsilon_Subunit"/>
</dbReference>
<dbReference type="EMBL" id="KV453841">
    <property type="protein sequence ID" value="ODV92475.1"/>
    <property type="molecule type" value="Genomic_DNA"/>
</dbReference>
<dbReference type="PANTHER" id="PTHR46172">
    <property type="entry name" value="DNA POLYMERASE EPSILON SUBUNIT 3"/>
    <property type="match status" value="1"/>
</dbReference>
<sequence length="270" mass="30276">MPAKGWRKQADGTMIPPEKQTVTIDDLLMPRAKAVRLAKSMLPPKTNVQCDAMTALMRSAPVFINYLGHAATERALLKRRKRIIAEDVLAALKDIEMDDFVPVIQERVMAYIALSQKAASIDKTDANDEDTPSKRSKVASEKSETAEEATSNADTEDEDDEMSDTNVTEDELDDEDDDANIGDNEDDEEDLEEDLEELEEEADQEGIEDIDEHENDENEEDDEDEDEEDEEDKEDDEEETKGLSIPISRESVTGELEEEPGMSSDNSDIE</sequence>
<protein>
    <recommendedName>
        <fullName evidence="4">DNA polymerase epsilon subunit D</fullName>
    </recommendedName>
    <alternativeName>
        <fullName evidence="5">DNA polymerase II subunit D</fullName>
    </alternativeName>
</protein>
<evidence type="ECO:0000313" key="8">
    <source>
        <dbReference type="EMBL" id="ODV92475.1"/>
    </source>
</evidence>
<dbReference type="GO" id="GO:0008623">
    <property type="term" value="C:CHRAC"/>
    <property type="evidence" value="ECO:0007669"/>
    <property type="project" value="TreeGrafter"/>
</dbReference>
<reference evidence="9" key="1">
    <citation type="submission" date="2016-02" db="EMBL/GenBank/DDBJ databases">
        <title>Comparative genomics of biotechnologically important yeasts.</title>
        <authorList>
            <consortium name="DOE Joint Genome Institute"/>
            <person name="Riley R."/>
            <person name="Haridas S."/>
            <person name="Wolfe K.H."/>
            <person name="Lopes M.R."/>
            <person name="Hittinger C.T."/>
            <person name="Goker M."/>
            <person name="Salamov A."/>
            <person name="Wisecaver J."/>
            <person name="Long T.M."/>
            <person name="Aerts A.L."/>
            <person name="Barry K."/>
            <person name="Choi C."/>
            <person name="Clum A."/>
            <person name="Coughlan A.Y."/>
            <person name="Deshpande S."/>
            <person name="Douglass A.P."/>
            <person name="Hanson S.J."/>
            <person name="Klenk H.-P."/>
            <person name="Labutti K."/>
            <person name="Lapidus A."/>
            <person name="Lindquist E."/>
            <person name="Lipzen A."/>
            <person name="Meier-Kolthoff J.P."/>
            <person name="Ohm R.A."/>
            <person name="Otillar R.P."/>
            <person name="Pangilinan J."/>
            <person name="Peng Y."/>
            <person name="Rokas A."/>
            <person name="Rosa C.A."/>
            <person name="Scheuner C."/>
            <person name="Sibirny A.A."/>
            <person name="Slot J.C."/>
            <person name="Stielow J.B."/>
            <person name="Sun H."/>
            <person name="Kurtzman C.P."/>
            <person name="Blackwell M."/>
            <person name="Jeffries T.W."/>
            <person name="Grigoriev I.V."/>
        </authorList>
    </citation>
    <scope>NUCLEOTIDE SEQUENCE [LARGE SCALE GENOMIC DNA]</scope>
    <source>
        <strain evidence="9">NRRL Y-17796</strain>
    </source>
</reference>
<dbReference type="GO" id="GO:0006272">
    <property type="term" value="P:leading strand elongation"/>
    <property type="evidence" value="ECO:0007669"/>
    <property type="project" value="TreeGrafter"/>
</dbReference>
<evidence type="ECO:0000256" key="6">
    <source>
        <dbReference type="SAM" id="MobiDB-lite"/>
    </source>
</evidence>
<dbReference type="InterPro" id="IPR003958">
    <property type="entry name" value="CBFA_NFYB_domain"/>
</dbReference>
<feature type="region of interest" description="Disordered" evidence="6">
    <location>
        <begin position="120"/>
        <end position="270"/>
    </location>
</feature>
<dbReference type="AlphaFoldDB" id="A0A1E4TL41"/>
<dbReference type="GO" id="GO:0008622">
    <property type="term" value="C:epsilon DNA polymerase complex"/>
    <property type="evidence" value="ECO:0007669"/>
    <property type="project" value="TreeGrafter"/>
</dbReference>
<dbReference type="GO" id="GO:0006974">
    <property type="term" value="P:DNA damage response"/>
    <property type="evidence" value="ECO:0007669"/>
    <property type="project" value="TreeGrafter"/>
</dbReference>
<keyword evidence="9" id="KW-1185">Reference proteome</keyword>
<dbReference type="OrthoDB" id="1707486at2759"/>
<dbReference type="PANTHER" id="PTHR46172:SF1">
    <property type="entry name" value="DNA POLYMERASE EPSILON SUBUNIT 3"/>
    <property type="match status" value="1"/>
</dbReference>
<evidence type="ECO:0000256" key="2">
    <source>
        <dbReference type="ARBA" id="ARBA00022705"/>
    </source>
</evidence>
<keyword evidence="3" id="KW-0539">Nucleus</keyword>
<dbReference type="SUPFAM" id="SSF47113">
    <property type="entry name" value="Histone-fold"/>
    <property type="match status" value="1"/>
</dbReference>
<dbReference type="Pfam" id="PF00808">
    <property type="entry name" value="CBFD_NFYB_HMF"/>
    <property type="match status" value="1"/>
</dbReference>
<dbReference type="GO" id="GO:0046982">
    <property type="term" value="F:protein heterodimerization activity"/>
    <property type="evidence" value="ECO:0007669"/>
    <property type="project" value="InterPro"/>
</dbReference>
<keyword evidence="2" id="KW-0235">DNA replication</keyword>
<evidence type="ECO:0000256" key="4">
    <source>
        <dbReference type="ARBA" id="ARBA00039775"/>
    </source>
</evidence>
<dbReference type="Gene3D" id="1.10.20.10">
    <property type="entry name" value="Histone, subunit A"/>
    <property type="match status" value="1"/>
</dbReference>
<accession>A0A1E4TL41</accession>
<evidence type="ECO:0000256" key="1">
    <source>
        <dbReference type="ARBA" id="ARBA00004123"/>
    </source>
</evidence>
<evidence type="ECO:0000313" key="9">
    <source>
        <dbReference type="Proteomes" id="UP000095023"/>
    </source>
</evidence>
<dbReference type="GO" id="GO:0031490">
    <property type="term" value="F:chromatin DNA binding"/>
    <property type="evidence" value="ECO:0007669"/>
    <property type="project" value="TreeGrafter"/>
</dbReference>
<dbReference type="Proteomes" id="UP000095023">
    <property type="component" value="Unassembled WGS sequence"/>
</dbReference>
<dbReference type="GO" id="GO:0031507">
    <property type="term" value="P:heterochromatin formation"/>
    <property type="evidence" value="ECO:0007669"/>
    <property type="project" value="TreeGrafter"/>
</dbReference>
<evidence type="ECO:0000256" key="3">
    <source>
        <dbReference type="ARBA" id="ARBA00023242"/>
    </source>
</evidence>
<comment type="subcellular location">
    <subcellularLocation>
        <location evidence="1">Nucleus</location>
    </subcellularLocation>
</comment>
<proteinExistence type="predicted"/>
<gene>
    <name evidence="8" type="ORF">CANCADRAFT_43085</name>
</gene>
<organism evidence="8 9">
    <name type="scientific">Tortispora caseinolytica NRRL Y-17796</name>
    <dbReference type="NCBI Taxonomy" id="767744"/>
    <lineage>
        <taxon>Eukaryota</taxon>
        <taxon>Fungi</taxon>
        <taxon>Dikarya</taxon>
        <taxon>Ascomycota</taxon>
        <taxon>Saccharomycotina</taxon>
        <taxon>Trigonopsidomycetes</taxon>
        <taxon>Trigonopsidales</taxon>
        <taxon>Trigonopsidaceae</taxon>
        <taxon>Tortispora</taxon>
    </lineage>
</organism>
<feature type="domain" description="Transcription factor CBF/NF-Y/archaeal histone" evidence="7">
    <location>
        <begin position="29"/>
        <end position="92"/>
    </location>
</feature>
<evidence type="ECO:0000259" key="7">
    <source>
        <dbReference type="Pfam" id="PF00808"/>
    </source>
</evidence>
<feature type="compositionally biased region" description="Acidic residues" evidence="6">
    <location>
        <begin position="154"/>
        <end position="239"/>
    </location>
</feature>